<name>A0A9J6DEV0_RHIMP</name>
<keyword evidence="2" id="KW-1185">Reference proteome</keyword>
<dbReference type="Proteomes" id="UP000821866">
    <property type="component" value="Chromosome 7"/>
</dbReference>
<accession>A0A9J6DEV0</accession>
<dbReference type="InterPro" id="IPR051485">
    <property type="entry name" value="SR-CTD_assoc_factor"/>
</dbReference>
<evidence type="ECO:0000313" key="2">
    <source>
        <dbReference type="Proteomes" id="UP000821866"/>
    </source>
</evidence>
<dbReference type="Gene3D" id="3.30.70.330">
    <property type="match status" value="1"/>
</dbReference>
<dbReference type="VEuPathDB" id="VectorBase:LOC119175025"/>
<dbReference type="EMBL" id="JABSTU010000009">
    <property type="protein sequence ID" value="KAH8020637.1"/>
    <property type="molecule type" value="Genomic_DNA"/>
</dbReference>
<protein>
    <submittedName>
        <fullName evidence="1">Uncharacterized protein</fullName>
    </submittedName>
</protein>
<comment type="caution">
    <text evidence="1">The sequence shown here is derived from an EMBL/GenBank/DDBJ whole genome shotgun (WGS) entry which is preliminary data.</text>
</comment>
<organism evidence="1 2">
    <name type="scientific">Rhipicephalus microplus</name>
    <name type="common">Cattle tick</name>
    <name type="synonym">Boophilus microplus</name>
    <dbReference type="NCBI Taxonomy" id="6941"/>
    <lineage>
        <taxon>Eukaryota</taxon>
        <taxon>Metazoa</taxon>
        <taxon>Ecdysozoa</taxon>
        <taxon>Arthropoda</taxon>
        <taxon>Chelicerata</taxon>
        <taxon>Arachnida</taxon>
        <taxon>Acari</taxon>
        <taxon>Parasitiformes</taxon>
        <taxon>Ixodida</taxon>
        <taxon>Ixodoidea</taxon>
        <taxon>Ixodidae</taxon>
        <taxon>Rhipicephalinae</taxon>
        <taxon>Rhipicephalus</taxon>
        <taxon>Boophilus</taxon>
    </lineage>
</organism>
<sequence>MSKNQAEMIPPRGCAYVCMDRRQDAFRALQKLKNLKLQGSLIKMAWAPGKGVKGKELKDFWEVDLGVSYIPLDKLPADVNLLALEEGGVIDKDSLSDGLKGGADFFEDYFCSSLLH</sequence>
<dbReference type="PANTHER" id="PTHR23140:SF4">
    <property type="entry name" value="PROTEIN CBR-NRD-1"/>
    <property type="match status" value="1"/>
</dbReference>
<reference evidence="1" key="1">
    <citation type="journal article" date="2020" name="Cell">
        <title>Large-Scale Comparative Analyses of Tick Genomes Elucidate Their Genetic Diversity and Vector Capacities.</title>
        <authorList>
            <consortium name="Tick Genome and Microbiome Consortium (TIGMIC)"/>
            <person name="Jia N."/>
            <person name="Wang J."/>
            <person name="Shi W."/>
            <person name="Du L."/>
            <person name="Sun Y."/>
            <person name="Zhan W."/>
            <person name="Jiang J.F."/>
            <person name="Wang Q."/>
            <person name="Zhang B."/>
            <person name="Ji P."/>
            <person name="Bell-Sakyi L."/>
            <person name="Cui X.M."/>
            <person name="Yuan T.T."/>
            <person name="Jiang B.G."/>
            <person name="Yang W.F."/>
            <person name="Lam T.T."/>
            <person name="Chang Q.C."/>
            <person name="Ding S.J."/>
            <person name="Wang X.J."/>
            <person name="Zhu J.G."/>
            <person name="Ruan X.D."/>
            <person name="Zhao L."/>
            <person name="Wei J.T."/>
            <person name="Ye R.Z."/>
            <person name="Que T.C."/>
            <person name="Du C.H."/>
            <person name="Zhou Y.H."/>
            <person name="Cheng J.X."/>
            <person name="Dai P.F."/>
            <person name="Guo W.B."/>
            <person name="Han X.H."/>
            <person name="Huang E.J."/>
            <person name="Li L.F."/>
            <person name="Wei W."/>
            <person name="Gao Y.C."/>
            <person name="Liu J.Z."/>
            <person name="Shao H.Z."/>
            <person name="Wang X."/>
            <person name="Wang C.C."/>
            <person name="Yang T.C."/>
            <person name="Huo Q.B."/>
            <person name="Li W."/>
            <person name="Chen H.Y."/>
            <person name="Chen S.E."/>
            <person name="Zhou L.G."/>
            <person name="Ni X.B."/>
            <person name="Tian J.H."/>
            <person name="Sheng Y."/>
            <person name="Liu T."/>
            <person name="Pan Y.S."/>
            <person name="Xia L.Y."/>
            <person name="Li J."/>
            <person name="Zhao F."/>
            <person name="Cao W.C."/>
        </authorList>
    </citation>
    <scope>NUCLEOTIDE SEQUENCE</scope>
    <source>
        <strain evidence="1">Rmic-2018</strain>
    </source>
</reference>
<dbReference type="GO" id="GO:0003723">
    <property type="term" value="F:RNA binding"/>
    <property type="evidence" value="ECO:0007669"/>
    <property type="project" value="TreeGrafter"/>
</dbReference>
<dbReference type="PANTHER" id="PTHR23140">
    <property type="entry name" value="RNA PROCESSING PROTEIN LD23810P"/>
    <property type="match status" value="1"/>
</dbReference>
<evidence type="ECO:0000313" key="1">
    <source>
        <dbReference type="EMBL" id="KAH8020637.1"/>
    </source>
</evidence>
<dbReference type="InterPro" id="IPR035979">
    <property type="entry name" value="RBD_domain_sf"/>
</dbReference>
<dbReference type="AlphaFoldDB" id="A0A9J6DEV0"/>
<dbReference type="SUPFAM" id="SSF54928">
    <property type="entry name" value="RNA-binding domain, RBD"/>
    <property type="match status" value="1"/>
</dbReference>
<reference evidence="1" key="2">
    <citation type="submission" date="2021-09" db="EMBL/GenBank/DDBJ databases">
        <authorList>
            <person name="Jia N."/>
            <person name="Wang J."/>
            <person name="Shi W."/>
            <person name="Du L."/>
            <person name="Sun Y."/>
            <person name="Zhan W."/>
            <person name="Jiang J."/>
            <person name="Wang Q."/>
            <person name="Zhang B."/>
            <person name="Ji P."/>
            <person name="Sakyi L.B."/>
            <person name="Cui X."/>
            <person name="Yuan T."/>
            <person name="Jiang B."/>
            <person name="Yang W."/>
            <person name="Lam T.T.-Y."/>
            <person name="Chang Q."/>
            <person name="Ding S."/>
            <person name="Wang X."/>
            <person name="Zhu J."/>
            <person name="Ruan X."/>
            <person name="Zhao L."/>
            <person name="Wei J."/>
            <person name="Que T."/>
            <person name="Du C."/>
            <person name="Cheng J."/>
            <person name="Dai P."/>
            <person name="Han X."/>
            <person name="Huang E."/>
            <person name="Gao Y."/>
            <person name="Liu J."/>
            <person name="Shao H."/>
            <person name="Ye R."/>
            <person name="Li L."/>
            <person name="Wei W."/>
            <person name="Wang X."/>
            <person name="Wang C."/>
            <person name="Huo Q."/>
            <person name="Li W."/>
            <person name="Guo W."/>
            <person name="Chen H."/>
            <person name="Chen S."/>
            <person name="Zhou L."/>
            <person name="Zhou L."/>
            <person name="Ni X."/>
            <person name="Tian J."/>
            <person name="Zhou Y."/>
            <person name="Sheng Y."/>
            <person name="Liu T."/>
            <person name="Pan Y."/>
            <person name="Xia L."/>
            <person name="Li J."/>
            <person name="Zhao F."/>
            <person name="Cao W."/>
        </authorList>
    </citation>
    <scope>NUCLEOTIDE SEQUENCE</scope>
    <source>
        <strain evidence="1">Rmic-2018</strain>
        <tissue evidence="1">Larvae</tissue>
    </source>
</reference>
<proteinExistence type="predicted"/>
<dbReference type="GO" id="GO:0005634">
    <property type="term" value="C:nucleus"/>
    <property type="evidence" value="ECO:0007669"/>
    <property type="project" value="TreeGrafter"/>
</dbReference>
<dbReference type="InterPro" id="IPR012677">
    <property type="entry name" value="Nucleotide-bd_a/b_plait_sf"/>
</dbReference>
<gene>
    <name evidence="1" type="ORF">HPB51_002586</name>
</gene>